<protein>
    <recommendedName>
        <fullName evidence="2">Methanolan biosynthesis EpsI domain-containing protein</fullName>
    </recommendedName>
</protein>
<dbReference type="AlphaFoldDB" id="A0A1J5PB85"/>
<dbReference type="Pfam" id="PF11984">
    <property type="entry name" value="DUF3485"/>
    <property type="match status" value="1"/>
</dbReference>
<sequence>MPTEASPEPTRRLPLYASLLLICATVLTAFSISNRSEAVPERSRFVTFPATIGEWHGHASLLEPEVENGLALEDYILSDYSKPDGKAVNLYVAYYASQRTGESPHSPLVCIPGTGWLITKLERTSFGAGHPINRAIIERDGSKQLVYYWYEERGRRIASEYWSKWYLLSDAITENRSDGALVRLITTVSPSEFERDADSRLQLFMRDLLPRLGAYLPSDAAPNSPRSDQ</sequence>
<dbReference type="InterPro" id="IPR014263">
    <property type="entry name" value="Methanolan_biosynth_EpsI"/>
</dbReference>
<evidence type="ECO:0000313" key="3">
    <source>
        <dbReference type="EMBL" id="OIQ67984.1"/>
    </source>
</evidence>
<comment type="caution">
    <text evidence="3">The sequence shown here is derived from an EMBL/GenBank/DDBJ whole genome shotgun (WGS) entry which is preliminary data.</text>
</comment>
<evidence type="ECO:0000259" key="2">
    <source>
        <dbReference type="Pfam" id="PF11984"/>
    </source>
</evidence>
<keyword evidence="1" id="KW-0812">Transmembrane</keyword>
<feature type="domain" description="Methanolan biosynthesis EpsI" evidence="2">
    <location>
        <begin position="19"/>
        <end position="215"/>
    </location>
</feature>
<gene>
    <name evidence="3" type="ORF">GALL_504300</name>
</gene>
<keyword evidence="1" id="KW-0472">Membrane</keyword>
<accession>A0A1J5PB85</accession>
<evidence type="ECO:0000256" key="1">
    <source>
        <dbReference type="SAM" id="Phobius"/>
    </source>
</evidence>
<dbReference type="NCBIfam" id="TIGR02914">
    <property type="entry name" value="EpsI_fam"/>
    <property type="match status" value="1"/>
</dbReference>
<reference evidence="3" key="1">
    <citation type="submission" date="2016-10" db="EMBL/GenBank/DDBJ databases">
        <title>Sequence of Gallionella enrichment culture.</title>
        <authorList>
            <person name="Poehlein A."/>
            <person name="Muehling M."/>
            <person name="Daniel R."/>
        </authorList>
    </citation>
    <scope>NUCLEOTIDE SEQUENCE</scope>
</reference>
<proteinExistence type="predicted"/>
<dbReference type="EMBL" id="MLJW01005577">
    <property type="protein sequence ID" value="OIQ67984.1"/>
    <property type="molecule type" value="Genomic_DNA"/>
</dbReference>
<feature type="transmembrane region" description="Helical" evidence="1">
    <location>
        <begin position="15"/>
        <end position="34"/>
    </location>
</feature>
<organism evidence="3">
    <name type="scientific">mine drainage metagenome</name>
    <dbReference type="NCBI Taxonomy" id="410659"/>
    <lineage>
        <taxon>unclassified sequences</taxon>
        <taxon>metagenomes</taxon>
        <taxon>ecological metagenomes</taxon>
    </lineage>
</organism>
<keyword evidence="1" id="KW-1133">Transmembrane helix</keyword>
<name>A0A1J5PB85_9ZZZZ</name>